<dbReference type="OrthoDB" id="9777385at2"/>
<dbReference type="Gene3D" id="3.40.630.10">
    <property type="entry name" value="Zn peptidases"/>
    <property type="match status" value="1"/>
</dbReference>
<feature type="binding site" evidence="2">
    <location>
        <position position="105"/>
    </location>
    <ligand>
        <name>Mn(2+)</name>
        <dbReference type="ChEBI" id="CHEBI:29035"/>
        <label>2</label>
    </ligand>
</feature>
<feature type="binding site" evidence="2">
    <location>
        <position position="103"/>
    </location>
    <ligand>
        <name>Mn(2+)</name>
        <dbReference type="ChEBI" id="CHEBI:29035"/>
        <label>2</label>
    </ligand>
</feature>
<evidence type="ECO:0000256" key="2">
    <source>
        <dbReference type="PIRSR" id="PIRSR005962-1"/>
    </source>
</evidence>
<dbReference type="PANTHER" id="PTHR11014:SF169">
    <property type="entry name" value="CLAN MH, FAMILY M20, PEPTIDASE T-LIKE METALLOPEPTIDASE"/>
    <property type="match status" value="1"/>
</dbReference>
<proteinExistence type="predicted"/>
<organism evidence="3 4">
    <name type="scientific">Pontibacter chinhatensis</name>
    <dbReference type="NCBI Taxonomy" id="1436961"/>
    <lineage>
        <taxon>Bacteria</taxon>
        <taxon>Pseudomonadati</taxon>
        <taxon>Bacteroidota</taxon>
        <taxon>Cytophagia</taxon>
        <taxon>Cytophagales</taxon>
        <taxon>Hymenobacteraceae</taxon>
        <taxon>Pontibacter</taxon>
    </lineage>
</organism>
<dbReference type="PIRSF" id="PIRSF005962">
    <property type="entry name" value="Pept_M20D_amidohydro"/>
    <property type="match status" value="1"/>
</dbReference>
<dbReference type="STRING" id="1436961.SAMN05421739_10146"/>
<gene>
    <name evidence="3" type="ORF">SAMN05421739_10146</name>
</gene>
<feature type="binding site" evidence="2">
    <location>
        <position position="138"/>
    </location>
    <ligand>
        <name>Mn(2+)</name>
        <dbReference type="ChEBI" id="CHEBI:29035"/>
        <label>2</label>
    </ligand>
</feature>
<keyword evidence="2" id="KW-0479">Metal-binding</keyword>
<keyword evidence="2" id="KW-0464">Manganese</keyword>
<evidence type="ECO:0000256" key="1">
    <source>
        <dbReference type="ARBA" id="ARBA00022801"/>
    </source>
</evidence>
<name>A0A1I2LV29_9BACT</name>
<dbReference type="PANTHER" id="PTHR11014">
    <property type="entry name" value="PEPTIDASE M20 FAMILY MEMBER"/>
    <property type="match status" value="1"/>
</dbReference>
<dbReference type="EMBL" id="FOOT01000001">
    <property type="protein sequence ID" value="SFF83134.1"/>
    <property type="molecule type" value="Genomic_DNA"/>
</dbReference>
<protein>
    <submittedName>
        <fullName evidence="3">Amidohydrolase</fullName>
    </submittedName>
</protein>
<dbReference type="RefSeq" id="WP_092097881.1">
    <property type="nucleotide sequence ID" value="NZ_FOOT01000001.1"/>
</dbReference>
<dbReference type="InterPro" id="IPR036264">
    <property type="entry name" value="Bact_exopeptidase_dim_dom"/>
</dbReference>
<dbReference type="InterPro" id="IPR017439">
    <property type="entry name" value="Amidohydrolase"/>
</dbReference>
<feature type="binding site" evidence="2">
    <location>
        <position position="359"/>
    </location>
    <ligand>
        <name>Mn(2+)</name>
        <dbReference type="ChEBI" id="CHEBI:29035"/>
        <label>2</label>
    </ligand>
</feature>
<keyword evidence="4" id="KW-1185">Reference proteome</keyword>
<dbReference type="Pfam" id="PF01546">
    <property type="entry name" value="Peptidase_M20"/>
    <property type="match status" value="1"/>
</dbReference>
<dbReference type="NCBIfam" id="TIGR01891">
    <property type="entry name" value="amidohydrolases"/>
    <property type="match status" value="1"/>
</dbReference>
<accession>A0A1I2LV29</accession>
<dbReference type="GO" id="GO:0046872">
    <property type="term" value="F:metal ion binding"/>
    <property type="evidence" value="ECO:0007669"/>
    <property type="project" value="UniProtKB-KW"/>
</dbReference>
<dbReference type="SUPFAM" id="SSF53187">
    <property type="entry name" value="Zn-dependent exopeptidases"/>
    <property type="match status" value="1"/>
</dbReference>
<dbReference type="AlphaFoldDB" id="A0A1I2LV29"/>
<dbReference type="Gene3D" id="3.30.70.360">
    <property type="match status" value="1"/>
</dbReference>
<feature type="binding site" evidence="2">
    <location>
        <position position="164"/>
    </location>
    <ligand>
        <name>Mn(2+)</name>
        <dbReference type="ChEBI" id="CHEBI:29035"/>
        <label>2</label>
    </ligand>
</feature>
<evidence type="ECO:0000313" key="4">
    <source>
        <dbReference type="Proteomes" id="UP000198724"/>
    </source>
</evidence>
<evidence type="ECO:0000313" key="3">
    <source>
        <dbReference type="EMBL" id="SFF83134.1"/>
    </source>
</evidence>
<comment type="cofactor">
    <cofactor evidence="2">
        <name>Mn(2+)</name>
        <dbReference type="ChEBI" id="CHEBI:29035"/>
    </cofactor>
    <text evidence="2">The Mn(2+) ion enhances activity.</text>
</comment>
<sequence>METSTLPDLSSLTAFRQTLHRYPELSGAEEATAARILEQLQQYKPTNILTQLGGTGLVAVFEGDAPENGPTILFRSELDALPISEDNPDLAYTSAVKDVAHLCGHDGHMAILLGLASLLHKYKPARGRVLLLFQPAEETGAGARDVLQDERLLALQPDFVFALHNLPGWPLHQVVVREQVFASASTGMIVELQGYPSHAAEPENGLNPGEAMAEIILSFNDLIRQKTHFEDLTLLTVVHARLGEVAFGTNPGYGTVMATLRSYLSADLQKLKTLTEEQVQRISQKYNLKYKINFVEEFPATVNDGSALELVRQAAEELGLDVQETAQPFRWSEDFGHFTGKYKGALFGLGAGTTQPQLHHANYNFPDELIPTGATMFYQIVRQIIQP</sequence>
<dbReference type="Proteomes" id="UP000198724">
    <property type="component" value="Unassembled WGS sequence"/>
</dbReference>
<dbReference type="SUPFAM" id="SSF55031">
    <property type="entry name" value="Bacterial exopeptidase dimerisation domain"/>
    <property type="match status" value="1"/>
</dbReference>
<dbReference type="InterPro" id="IPR002933">
    <property type="entry name" value="Peptidase_M20"/>
</dbReference>
<keyword evidence="1 3" id="KW-0378">Hydrolase</keyword>
<reference evidence="4" key="1">
    <citation type="submission" date="2016-10" db="EMBL/GenBank/DDBJ databases">
        <authorList>
            <person name="Varghese N."/>
            <person name="Submissions S."/>
        </authorList>
    </citation>
    <scope>NUCLEOTIDE SEQUENCE [LARGE SCALE GENOMIC DNA]</scope>
    <source>
        <strain evidence="4">LP51</strain>
    </source>
</reference>
<dbReference type="GO" id="GO:0016787">
    <property type="term" value="F:hydrolase activity"/>
    <property type="evidence" value="ECO:0007669"/>
    <property type="project" value="UniProtKB-KW"/>
</dbReference>